<dbReference type="InterPro" id="IPR000600">
    <property type="entry name" value="ROK"/>
</dbReference>
<proteinExistence type="inferred from homology"/>
<dbReference type="Gene3D" id="3.30.420.40">
    <property type="match status" value="2"/>
</dbReference>
<evidence type="ECO:0000313" key="2">
    <source>
        <dbReference type="EMBL" id="KPV48671.1"/>
    </source>
</evidence>
<dbReference type="CDD" id="cd23763">
    <property type="entry name" value="ASKHA_ATPase_ROK"/>
    <property type="match status" value="1"/>
</dbReference>
<dbReference type="EMBL" id="LJCR01002477">
    <property type="protein sequence ID" value="KPV48671.1"/>
    <property type="molecule type" value="Genomic_DNA"/>
</dbReference>
<protein>
    <recommendedName>
        <fullName evidence="4">ROK family transcriptional regulator</fullName>
    </recommendedName>
</protein>
<sequence>MPAASGTYTVGARLLDRAGNSAIVSTTVELALPYIPAPTPAPHAEGVDLLHSMIAEVAQGEAIAGMGAAIGGPLDAVRGIVSPLHQPTWRDVPLKEIMEARWGCPFAVDVDTNVAALGEYTLAELSTPRFLYITLSTGMGGGFLLDGAIYHGAGGAHPEVGHQAIPFRCAHPERVACLCGAPDCLEALISGTAIRRIYGKPAEELSEAEWGEVGYNLGQGLRNIAALYTPDLIVLGGGVAVGGGSRLLGSARAVLETHLRLVPAPALRISQLGYDTALLGALALAQRVG</sequence>
<accession>A0A0P9H3W4</accession>
<dbReference type="PROSITE" id="PS01125">
    <property type="entry name" value="ROK"/>
    <property type="match status" value="1"/>
</dbReference>
<evidence type="ECO:0000256" key="1">
    <source>
        <dbReference type="ARBA" id="ARBA00006479"/>
    </source>
</evidence>
<dbReference type="SUPFAM" id="SSF53067">
    <property type="entry name" value="Actin-like ATPase domain"/>
    <property type="match status" value="1"/>
</dbReference>
<reference evidence="2 3" key="1">
    <citation type="submission" date="2015-09" db="EMBL/GenBank/DDBJ databases">
        <title>Draft genome sequence of Kouleothrix aurantiaca JCM 19913.</title>
        <authorList>
            <person name="Hemp J."/>
        </authorList>
    </citation>
    <scope>NUCLEOTIDE SEQUENCE [LARGE SCALE GENOMIC DNA]</scope>
    <source>
        <strain evidence="2 3">COM-B</strain>
    </source>
</reference>
<dbReference type="PANTHER" id="PTHR18964">
    <property type="entry name" value="ROK (REPRESSOR, ORF, KINASE) FAMILY"/>
    <property type="match status" value="1"/>
</dbReference>
<organism evidence="2 3">
    <name type="scientific">Kouleothrix aurantiaca</name>
    <dbReference type="NCBI Taxonomy" id="186479"/>
    <lineage>
        <taxon>Bacteria</taxon>
        <taxon>Bacillati</taxon>
        <taxon>Chloroflexota</taxon>
        <taxon>Chloroflexia</taxon>
        <taxon>Chloroflexales</taxon>
        <taxon>Roseiflexineae</taxon>
        <taxon>Roseiflexaceae</taxon>
        <taxon>Kouleothrix</taxon>
    </lineage>
</organism>
<dbReference type="InterPro" id="IPR043129">
    <property type="entry name" value="ATPase_NBD"/>
</dbReference>
<gene>
    <name evidence="2" type="ORF">SE17_36805</name>
</gene>
<dbReference type="Pfam" id="PF00480">
    <property type="entry name" value="ROK"/>
    <property type="match status" value="1"/>
</dbReference>
<evidence type="ECO:0008006" key="4">
    <source>
        <dbReference type="Google" id="ProtNLM"/>
    </source>
</evidence>
<comment type="caution">
    <text evidence="2">The sequence shown here is derived from an EMBL/GenBank/DDBJ whole genome shotgun (WGS) entry which is preliminary data.</text>
</comment>
<dbReference type="AlphaFoldDB" id="A0A0P9H3W4"/>
<name>A0A0P9H3W4_9CHLR</name>
<dbReference type="PANTHER" id="PTHR18964:SF149">
    <property type="entry name" value="BIFUNCTIONAL UDP-N-ACETYLGLUCOSAMINE 2-EPIMERASE_N-ACETYLMANNOSAMINE KINASE"/>
    <property type="match status" value="1"/>
</dbReference>
<keyword evidence="3" id="KW-1185">Reference proteome</keyword>
<comment type="similarity">
    <text evidence="1">Belongs to the ROK (NagC/XylR) family.</text>
</comment>
<evidence type="ECO:0000313" key="3">
    <source>
        <dbReference type="Proteomes" id="UP000050509"/>
    </source>
</evidence>
<dbReference type="InterPro" id="IPR049874">
    <property type="entry name" value="ROK_cs"/>
</dbReference>
<dbReference type="Proteomes" id="UP000050509">
    <property type="component" value="Unassembled WGS sequence"/>
</dbReference>